<dbReference type="EMBL" id="UOFN01000061">
    <property type="protein sequence ID" value="VAW76545.1"/>
    <property type="molecule type" value="Genomic_DNA"/>
</dbReference>
<sequence length="451" mass="49719">MIRSKLFTTTALSLALLSGACYASEADIYSIHFTEDGKHLITGGAGGYTLAEKVEHTGGIKIWDADSGSLVEALGYRNDLDNIFGDKYGRVGSRRWGISNFKDVVMTGSYPNGKILLLPSSLGRMVDNQKTQMPDFIGGYMDFSGKQPTRIELSKISGKNGNCDPKTGFHDYVGPIVPSNNGKFAAIVVNTCTAASNDKDQQVSFEYSSDLHIMDLNKFTITKSIENIDAGVYALGITDAGNRIAFVGRDQFAIVDLDTDKRHVVESYPNSEFMIPRQFSSLQFSKDGKQLISLRNVYDIEAGEEHTLKWANGDAKKPRRISSVRVSPDLKFFAIVMPKRSLITFGDDGLPHSYGKADKVVLLSTTTGERTELEITDSMTEGKRCVTDISPDSQRVAVGCKGGLLRVYDTHTGKLIWNKQNVGRKSDNGLMHVEYDTMNNFYSMLDVDLIN</sequence>
<dbReference type="AlphaFoldDB" id="A0A3B0Y6Y1"/>
<evidence type="ECO:0000313" key="1">
    <source>
        <dbReference type="EMBL" id="VAW76545.1"/>
    </source>
</evidence>
<dbReference type="InterPro" id="IPR015943">
    <property type="entry name" value="WD40/YVTN_repeat-like_dom_sf"/>
</dbReference>
<evidence type="ECO:0008006" key="2">
    <source>
        <dbReference type="Google" id="ProtNLM"/>
    </source>
</evidence>
<protein>
    <recommendedName>
        <fullName evidence="2">WD40 repeat domain-containing protein</fullName>
    </recommendedName>
</protein>
<dbReference type="Gene3D" id="2.130.10.10">
    <property type="entry name" value="YVTN repeat-like/Quinoprotein amine dehydrogenase"/>
    <property type="match status" value="2"/>
</dbReference>
<dbReference type="PROSITE" id="PS51257">
    <property type="entry name" value="PROKAR_LIPOPROTEIN"/>
    <property type="match status" value="1"/>
</dbReference>
<organism evidence="1">
    <name type="scientific">hydrothermal vent metagenome</name>
    <dbReference type="NCBI Taxonomy" id="652676"/>
    <lineage>
        <taxon>unclassified sequences</taxon>
        <taxon>metagenomes</taxon>
        <taxon>ecological metagenomes</taxon>
    </lineage>
</organism>
<proteinExistence type="predicted"/>
<gene>
    <name evidence="1" type="ORF">MNBD_GAMMA15-426</name>
</gene>
<accession>A0A3B0Y6Y1</accession>
<reference evidence="1" key="1">
    <citation type="submission" date="2018-06" db="EMBL/GenBank/DDBJ databases">
        <authorList>
            <person name="Zhirakovskaya E."/>
        </authorList>
    </citation>
    <scope>NUCLEOTIDE SEQUENCE</scope>
</reference>
<dbReference type="SUPFAM" id="SSF82171">
    <property type="entry name" value="DPP6 N-terminal domain-like"/>
    <property type="match status" value="1"/>
</dbReference>
<name>A0A3B0Y6Y1_9ZZZZ</name>